<name>A0A402AX03_9CHLR</name>
<dbReference type="GO" id="GO:0003677">
    <property type="term" value="F:DNA binding"/>
    <property type="evidence" value="ECO:0007669"/>
    <property type="project" value="UniProtKB-KW"/>
</dbReference>
<evidence type="ECO:0000256" key="2">
    <source>
        <dbReference type="ARBA" id="ARBA00023125"/>
    </source>
</evidence>
<dbReference type="Pfam" id="PF17874">
    <property type="entry name" value="TPR_MalT"/>
    <property type="match status" value="1"/>
</dbReference>
<dbReference type="InterPro" id="IPR036388">
    <property type="entry name" value="WH-like_DNA-bd_sf"/>
</dbReference>
<dbReference type="SUPFAM" id="SSF48452">
    <property type="entry name" value="TPR-like"/>
    <property type="match status" value="1"/>
</dbReference>
<dbReference type="GO" id="GO:0006355">
    <property type="term" value="P:regulation of DNA-templated transcription"/>
    <property type="evidence" value="ECO:0007669"/>
    <property type="project" value="InterPro"/>
</dbReference>
<dbReference type="CDD" id="cd06170">
    <property type="entry name" value="LuxR_C_like"/>
    <property type="match status" value="1"/>
</dbReference>
<dbReference type="PANTHER" id="PTHR44688">
    <property type="entry name" value="DNA-BINDING TRANSCRIPTIONAL ACTIVATOR DEVR_DOSR"/>
    <property type="match status" value="1"/>
</dbReference>
<dbReference type="PRINTS" id="PR00038">
    <property type="entry name" value="HTHLUXR"/>
</dbReference>
<keyword evidence="6" id="KW-1185">Reference proteome</keyword>
<dbReference type="PANTHER" id="PTHR44688:SF16">
    <property type="entry name" value="DNA-BINDING TRANSCRIPTIONAL ACTIVATOR DEVR_DOSR"/>
    <property type="match status" value="1"/>
</dbReference>
<evidence type="ECO:0000256" key="3">
    <source>
        <dbReference type="ARBA" id="ARBA00023163"/>
    </source>
</evidence>
<evidence type="ECO:0000256" key="1">
    <source>
        <dbReference type="ARBA" id="ARBA00023015"/>
    </source>
</evidence>
<dbReference type="RefSeq" id="WP_126557012.1">
    <property type="nucleotide sequence ID" value="NZ_BIFS01000002.1"/>
</dbReference>
<dbReference type="SMART" id="SM00421">
    <property type="entry name" value="HTH_LUXR"/>
    <property type="match status" value="1"/>
</dbReference>
<proteinExistence type="predicted"/>
<feature type="domain" description="HTH luxR-type" evidence="4">
    <location>
        <begin position="176"/>
        <end position="241"/>
    </location>
</feature>
<dbReference type="OrthoDB" id="9796655at2"/>
<dbReference type="EMBL" id="BIFS01000002">
    <property type="protein sequence ID" value="GCE23617.1"/>
    <property type="molecule type" value="Genomic_DNA"/>
</dbReference>
<sequence length="243" mass="27399">MQAAPHTLPLVPDVLIWQTRAQIRDKDLLAARRTLDTLTDYEKDLSSTQQQAMQLLRARLLMAQGEAETALPLLEQLFTHAQEGKHILRVLEILVLSALTYADLKRSQESYQQLVLALSQARREGFLRLFLDEGEPLAILLRKLLPSLTEKPLRAYVQSILHAFAHPFSPQASSPDSPLLEPLSAQELRVLTLLVAGRSNLEIAEELIISINTVKGHLKNLYRKLDVNNRVEAGEVARRLKLL</sequence>
<dbReference type="PROSITE" id="PS00622">
    <property type="entry name" value="HTH_LUXR_1"/>
    <property type="match status" value="1"/>
</dbReference>
<dbReference type="Proteomes" id="UP000287188">
    <property type="component" value="Unassembled WGS sequence"/>
</dbReference>
<dbReference type="Pfam" id="PF00196">
    <property type="entry name" value="GerE"/>
    <property type="match status" value="1"/>
</dbReference>
<dbReference type="Gene3D" id="1.25.40.10">
    <property type="entry name" value="Tetratricopeptide repeat domain"/>
    <property type="match status" value="1"/>
</dbReference>
<dbReference type="InterPro" id="IPR016032">
    <property type="entry name" value="Sig_transdc_resp-reg_C-effctor"/>
</dbReference>
<dbReference type="InterPro" id="IPR000792">
    <property type="entry name" value="Tscrpt_reg_LuxR_C"/>
</dbReference>
<accession>A0A402AX03</accession>
<dbReference type="Gene3D" id="1.10.10.10">
    <property type="entry name" value="Winged helix-like DNA-binding domain superfamily/Winged helix DNA-binding domain"/>
    <property type="match status" value="1"/>
</dbReference>
<comment type="caution">
    <text evidence="5">The sequence shown here is derived from an EMBL/GenBank/DDBJ whole genome shotgun (WGS) entry which is preliminary data.</text>
</comment>
<evidence type="ECO:0000313" key="5">
    <source>
        <dbReference type="EMBL" id="GCE23617.1"/>
    </source>
</evidence>
<reference evidence="6" key="1">
    <citation type="submission" date="2018-12" db="EMBL/GenBank/DDBJ databases">
        <title>Tengunoibacter tsumagoiensis gen. nov., sp. nov., Dictyobacter kobayashii sp. nov., D. alpinus sp. nov., and D. joshuensis sp. nov. and description of Dictyobacteraceae fam. nov. within the order Ktedonobacterales isolated from Tengu-no-mugimeshi.</title>
        <authorList>
            <person name="Wang C.M."/>
            <person name="Zheng Y."/>
            <person name="Sakai Y."/>
            <person name="Toyoda A."/>
            <person name="Minakuchi Y."/>
            <person name="Abe K."/>
            <person name="Yokota A."/>
            <person name="Yabe S."/>
        </authorList>
    </citation>
    <scope>NUCLEOTIDE SEQUENCE [LARGE SCALE GENOMIC DNA]</scope>
    <source>
        <strain evidence="6">Uno11</strain>
    </source>
</reference>
<keyword evidence="1" id="KW-0805">Transcription regulation</keyword>
<dbReference type="SUPFAM" id="SSF46894">
    <property type="entry name" value="C-terminal effector domain of the bipartite response regulators"/>
    <property type="match status" value="1"/>
</dbReference>
<evidence type="ECO:0000313" key="6">
    <source>
        <dbReference type="Proteomes" id="UP000287188"/>
    </source>
</evidence>
<dbReference type="InterPro" id="IPR011990">
    <property type="entry name" value="TPR-like_helical_dom_sf"/>
</dbReference>
<keyword evidence="2" id="KW-0238">DNA-binding</keyword>
<keyword evidence="3" id="KW-0804">Transcription</keyword>
<gene>
    <name evidence="5" type="ORF">KDK_74170</name>
</gene>
<organism evidence="5 6">
    <name type="scientific">Dictyobacter kobayashii</name>
    <dbReference type="NCBI Taxonomy" id="2014872"/>
    <lineage>
        <taxon>Bacteria</taxon>
        <taxon>Bacillati</taxon>
        <taxon>Chloroflexota</taxon>
        <taxon>Ktedonobacteria</taxon>
        <taxon>Ktedonobacterales</taxon>
        <taxon>Dictyobacteraceae</taxon>
        <taxon>Dictyobacter</taxon>
    </lineage>
</organism>
<dbReference type="PROSITE" id="PS50043">
    <property type="entry name" value="HTH_LUXR_2"/>
    <property type="match status" value="1"/>
</dbReference>
<evidence type="ECO:0000259" key="4">
    <source>
        <dbReference type="PROSITE" id="PS50043"/>
    </source>
</evidence>
<dbReference type="AlphaFoldDB" id="A0A402AX03"/>
<dbReference type="InterPro" id="IPR041617">
    <property type="entry name" value="TPR_MalT"/>
</dbReference>
<protein>
    <recommendedName>
        <fullName evidence="4">HTH luxR-type domain-containing protein</fullName>
    </recommendedName>
</protein>